<dbReference type="InParanoid" id="Q0U2R7"/>
<evidence type="ECO:0000313" key="2">
    <source>
        <dbReference type="EMBL" id="EAT78568.1"/>
    </source>
</evidence>
<protein>
    <submittedName>
        <fullName evidence="2">Uncharacterized protein</fullName>
    </submittedName>
</protein>
<proteinExistence type="predicted"/>
<organism evidence="2 3">
    <name type="scientific">Phaeosphaeria nodorum (strain SN15 / ATCC MYA-4574 / FGSC 10173)</name>
    <name type="common">Glume blotch fungus</name>
    <name type="synonym">Parastagonospora nodorum</name>
    <dbReference type="NCBI Taxonomy" id="321614"/>
    <lineage>
        <taxon>Eukaryota</taxon>
        <taxon>Fungi</taxon>
        <taxon>Dikarya</taxon>
        <taxon>Ascomycota</taxon>
        <taxon>Pezizomycotina</taxon>
        <taxon>Dothideomycetes</taxon>
        <taxon>Pleosporomycetidae</taxon>
        <taxon>Pleosporales</taxon>
        <taxon>Pleosporineae</taxon>
        <taxon>Phaeosphaeriaceae</taxon>
        <taxon>Parastagonospora</taxon>
    </lineage>
</organism>
<dbReference type="Proteomes" id="UP000001055">
    <property type="component" value="Unassembled WGS sequence"/>
</dbReference>
<feature type="compositionally biased region" description="Basic and acidic residues" evidence="1">
    <location>
        <begin position="30"/>
        <end position="42"/>
    </location>
</feature>
<gene>
    <name evidence="2" type="ORF">SNOG_13943</name>
</gene>
<reference evidence="3" key="1">
    <citation type="journal article" date="2007" name="Plant Cell">
        <title>Dothideomycete-plant interactions illuminated by genome sequencing and EST analysis of the wheat pathogen Stagonospora nodorum.</title>
        <authorList>
            <person name="Hane J.K."/>
            <person name="Lowe R.G."/>
            <person name="Solomon P.S."/>
            <person name="Tan K.C."/>
            <person name="Schoch C.L."/>
            <person name="Spatafora J.W."/>
            <person name="Crous P.W."/>
            <person name="Kodira C."/>
            <person name="Birren B.W."/>
            <person name="Galagan J.E."/>
            <person name="Torriani S.F."/>
            <person name="McDonald B.A."/>
            <person name="Oliver R.P."/>
        </authorList>
    </citation>
    <scope>NUCLEOTIDE SEQUENCE [LARGE SCALE GENOMIC DNA]</scope>
    <source>
        <strain evidence="3">SN15 / ATCC MYA-4574 / FGSC 10173</strain>
    </source>
</reference>
<sequence length="48" mass="5456">MTTHWLQHQQPQLWTSQQLSAIGLGPCPERTIRTRPDSDGHQHPAIAE</sequence>
<evidence type="ECO:0000313" key="3">
    <source>
        <dbReference type="Proteomes" id="UP000001055"/>
    </source>
</evidence>
<accession>Q0U2R7</accession>
<dbReference type="AlphaFoldDB" id="Q0U2R7"/>
<evidence type="ECO:0000256" key="1">
    <source>
        <dbReference type="SAM" id="MobiDB-lite"/>
    </source>
</evidence>
<dbReference type="GeneID" id="5981066"/>
<dbReference type="EMBL" id="CH445353">
    <property type="protein sequence ID" value="EAT78568.1"/>
    <property type="molecule type" value="Genomic_DNA"/>
</dbReference>
<feature type="region of interest" description="Disordered" evidence="1">
    <location>
        <begin position="25"/>
        <end position="48"/>
    </location>
</feature>
<dbReference type="KEGG" id="pno:SNOG_13943"/>
<dbReference type="HOGENOM" id="CLU_3160185_0_0_1"/>
<dbReference type="RefSeq" id="XP_001804143.1">
    <property type="nucleotide sequence ID" value="XM_001804091.1"/>
</dbReference>
<name>Q0U2R7_PHANO</name>